<dbReference type="PANTHER" id="PTHR47642">
    <property type="entry name" value="ATP-DEPENDENT DNA HELICASE"/>
    <property type="match status" value="1"/>
</dbReference>
<proteinExistence type="inferred from homology"/>
<evidence type="ECO:0000313" key="12">
    <source>
        <dbReference type="EMBL" id="GJE87819.1"/>
    </source>
</evidence>
<comment type="similarity">
    <text evidence="9">Belongs to the helicase family.</text>
</comment>
<dbReference type="InterPro" id="IPR027417">
    <property type="entry name" value="P-loop_NTPase"/>
</dbReference>
<keyword evidence="5 9" id="KW-0067">ATP-binding</keyword>
<evidence type="ECO:0000256" key="4">
    <source>
        <dbReference type="ARBA" id="ARBA00022806"/>
    </source>
</evidence>
<dbReference type="SUPFAM" id="SSF52540">
    <property type="entry name" value="P-loop containing nucleoside triphosphate hydrolases"/>
    <property type="match status" value="2"/>
</dbReference>
<evidence type="ECO:0000256" key="7">
    <source>
        <dbReference type="ARBA" id="ARBA00023204"/>
    </source>
</evidence>
<dbReference type="EC" id="5.6.2.3" evidence="9"/>
<dbReference type="InterPro" id="IPR051055">
    <property type="entry name" value="PIF1_helicase"/>
</dbReference>
<name>A0A9P3LAS6_9APHY</name>
<protein>
    <recommendedName>
        <fullName evidence="9">ATP-dependent DNA helicase</fullName>
        <ecNumber evidence="9">5.6.2.3</ecNumber>
    </recommendedName>
</protein>
<evidence type="ECO:0000256" key="6">
    <source>
        <dbReference type="ARBA" id="ARBA00023125"/>
    </source>
</evidence>
<comment type="caution">
    <text evidence="12">The sequence shown here is derived from an EMBL/GenBank/DDBJ whole genome shotgun (WGS) entry which is preliminary data.</text>
</comment>
<keyword evidence="6" id="KW-0238">DNA-binding</keyword>
<dbReference type="EMBL" id="BPQB01000007">
    <property type="protein sequence ID" value="GJE87819.1"/>
    <property type="molecule type" value="Genomic_DNA"/>
</dbReference>
<keyword evidence="3 9" id="KW-0378">Hydrolase</keyword>
<comment type="catalytic activity">
    <reaction evidence="9">
        <text>ATP + H2O = ADP + phosphate + H(+)</text>
        <dbReference type="Rhea" id="RHEA:13065"/>
        <dbReference type="ChEBI" id="CHEBI:15377"/>
        <dbReference type="ChEBI" id="CHEBI:15378"/>
        <dbReference type="ChEBI" id="CHEBI:30616"/>
        <dbReference type="ChEBI" id="CHEBI:43474"/>
        <dbReference type="ChEBI" id="CHEBI:456216"/>
        <dbReference type="EC" id="5.6.2.3"/>
    </reaction>
</comment>
<evidence type="ECO:0000256" key="3">
    <source>
        <dbReference type="ARBA" id="ARBA00022801"/>
    </source>
</evidence>
<keyword evidence="4 9" id="KW-0347">Helicase</keyword>
<keyword evidence="9" id="KW-0233">DNA recombination</keyword>
<comment type="cofactor">
    <cofactor evidence="9">
        <name>Mg(2+)</name>
        <dbReference type="ChEBI" id="CHEBI:18420"/>
    </cofactor>
</comment>
<dbReference type="Pfam" id="PF05970">
    <property type="entry name" value="PIF1"/>
    <property type="match status" value="2"/>
</dbReference>
<evidence type="ECO:0000256" key="8">
    <source>
        <dbReference type="ARBA" id="ARBA00023235"/>
    </source>
</evidence>
<dbReference type="GO" id="GO:0006310">
    <property type="term" value="P:DNA recombination"/>
    <property type="evidence" value="ECO:0007669"/>
    <property type="project" value="UniProtKB-KW"/>
</dbReference>
<dbReference type="CDD" id="cd18809">
    <property type="entry name" value="SF1_C_RecD"/>
    <property type="match status" value="1"/>
</dbReference>
<evidence type="ECO:0000259" key="11">
    <source>
        <dbReference type="SMART" id="SM00382"/>
    </source>
</evidence>
<dbReference type="GO" id="GO:0005524">
    <property type="term" value="F:ATP binding"/>
    <property type="evidence" value="ECO:0007669"/>
    <property type="project" value="UniProtKB-KW"/>
</dbReference>
<dbReference type="OrthoDB" id="432234at2759"/>
<evidence type="ECO:0000256" key="9">
    <source>
        <dbReference type="RuleBase" id="RU363044"/>
    </source>
</evidence>
<dbReference type="AlphaFoldDB" id="A0A9P3LAS6"/>
<dbReference type="InterPro" id="IPR049163">
    <property type="entry name" value="Pif1-like_2B_dom"/>
</dbReference>
<feature type="region of interest" description="Disordered" evidence="10">
    <location>
        <begin position="1"/>
        <end position="37"/>
    </location>
</feature>
<dbReference type="InterPro" id="IPR010285">
    <property type="entry name" value="DNA_helicase_pif1-like_DEAD"/>
</dbReference>
<gene>
    <name evidence="12" type="ORF">PsYK624_039020</name>
</gene>
<keyword evidence="7 9" id="KW-0234">DNA repair</keyword>
<evidence type="ECO:0000256" key="10">
    <source>
        <dbReference type="SAM" id="MobiDB-lite"/>
    </source>
</evidence>
<feature type="domain" description="AAA+ ATPase" evidence="11">
    <location>
        <begin position="54"/>
        <end position="232"/>
    </location>
</feature>
<evidence type="ECO:0000256" key="1">
    <source>
        <dbReference type="ARBA" id="ARBA00022741"/>
    </source>
</evidence>
<keyword evidence="13" id="KW-1185">Reference proteome</keyword>
<evidence type="ECO:0000313" key="13">
    <source>
        <dbReference type="Proteomes" id="UP000703269"/>
    </source>
</evidence>
<organism evidence="12 13">
    <name type="scientific">Phanerochaete sordida</name>
    <dbReference type="NCBI Taxonomy" id="48140"/>
    <lineage>
        <taxon>Eukaryota</taxon>
        <taxon>Fungi</taxon>
        <taxon>Dikarya</taxon>
        <taxon>Basidiomycota</taxon>
        <taxon>Agaricomycotina</taxon>
        <taxon>Agaricomycetes</taxon>
        <taxon>Polyporales</taxon>
        <taxon>Phanerochaetaceae</taxon>
        <taxon>Phanerochaete</taxon>
    </lineage>
</organism>
<keyword evidence="1 9" id="KW-0547">Nucleotide-binding</keyword>
<dbReference type="Pfam" id="PF21530">
    <property type="entry name" value="Pif1_2B_dom"/>
    <property type="match status" value="1"/>
</dbReference>
<dbReference type="InterPro" id="IPR003593">
    <property type="entry name" value="AAA+_ATPase"/>
</dbReference>
<dbReference type="CDD" id="cd18037">
    <property type="entry name" value="DEXSc_Pif1_like"/>
    <property type="match status" value="1"/>
</dbReference>
<keyword evidence="8" id="KW-0413">Isomerase</keyword>
<dbReference type="PANTHER" id="PTHR47642:SF5">
    <property type="entry name" value="ATP-DEPENDENT DNA HELICASE"/>
    <property type="match status" value="1"/>
</dbReference>
<reference evidence="12 13" key="1">
    <citation type="submission" date="2021-08" db="EMBL/GenBank/DDBJ databases">
        <title>Draft Genome Sequence of Phanerochaete sordida strain YK-624.</title>
        <authorList>
            <person name="Mori T."/>
            <person name="Dohra H."/>
            <person name="Suzuki T."/>
            <person name="Kawagishi H."/>
            <person name="Hirai H."/>
        </authorList>
    </citation>
    <scope>NUCLEOTIDE SEQUENCE [LARGE SCALE GENOMIC DNA]</scope>
    <source>
        <strain evidence="12 13">YK-624</strain>
    </source>
</reference>
<dbReference type="Proteomes" id="UP000703269">
    <property type="component" value="Unassembled WGS sequence"/>
</dbReference>
<dbReference type="GO" id="GO:0043139">
    <property type="term" value="F:5'-3' DNA helicase activity"/>
    <property type="evidence" value="ECO:0007669"/>
    <property type="project" value="UniProtKB-EC"/>
</dbReference>
<evidence type="ECO:0000256" key="5">
    <source>
        <dbReference type="ARBA" id="ARBA00022840"/>
    </source>
</evidence>
<dbReference type="GO" id="GO:0006281">
    <property type="term" value="P:DNA repair"/>
    <property type="evidence" value="ECO:0007669"/>
    <property type="project" value="UniProtKB-KW"/>
</dbReference>
<sequence>MAAGDADENDSVTSGPAHTEDDSGGSSRLPSRIPTFDDVPLTDEQEAVLQKARDGHNIFFTGPAGTGKSLLLRRIVHHFTAEKKMTGAELVVTAPTGLAAANIGGCTIHSWAGVGLHENRDIEDLLVKAISRRRYNLLGQLPVDVGSSTSVEDIVDPNSTMERWVQCQILIIDEVSMMHANFFDKLEYMARFIRRIDRPFGGIQLVVSGDFLQLPPIVARRDDIKFAFESETWQQCLDNSAILHEVYRQEHRGFIDVLHDLRRGIVTQRVRAFVRRHESSIDYPPGTGPTDLCAKKVAVHSMNEAGLAKLDTPSHKFIAADEPGVDQEDGFMTPTTLELKVGACVMLVRNLVPNMLVNGSLGEVIGFDTAANVHKSEQAWIGIPSALKDLIQAGAIQYGYQHYDEDLQKVLENKRKWPLVRFNYGAAQTVDILCVPLRFRAPRAGDDLFRLQVPLTLTYALTVHKAQGQTLERVRVDMSNMWEYGHFYVALSRVANPDCLEIVNWEYWRVKAHPRAVAWYDELVESLET</sequence>
<feature type="compositionally biased region" description="Acidic residues" evidence="10">
    <location>
        <begin position="1"/>
        <end position="10"/>
    </location>
</feature>
<evidence type="ECO:0000256" key="2">
    <source>
        <dbReference type="ARBA" id="ARBA00022763"/>
    </source>
</evidence>
<dbReference type="SMART" id="SM00382">
    <property type="entry name" value="AAA"/>
    <property type="match status" value="1"/>
</dbReference>
<keyword evidence="2 9" id="KW-0227">DNA damage</keyword>
<dbReference type="GO" id="GO:0016787">
    <property type="term" value="F:hydrolase activity"/>
    <property type="evidence" value="ECO:0007669"/>
    <property type="project" value="UniProtKB-KW"/>
</dbReference>
<dbReference type="Gene3D" id="3.40.50.300">
    <property type="entry name" value="P-loop containing nucleotide triphosphate hydrolases"/>
    <property type="match status" value="2"/>
</dbReference>
<dbReference type="GO" id="GO:0000723">
    <property type="term" value="P:telomere maintenance"/>
    <property type="evidence" value="ECO:0007669"/>
    <property type="project" value="InterPro"/>
</dbReference>
<accession>A0A9P3LAS6</accession>